<keyword evidence="1" id="KW-1133">Transmembrane helix</keyword>
<evidence type="ECO:0000313" key="2">
    <source>
        <dbReference type="EMBL" id="SDR85567.1"/>
    </source>
</evidence>
<dbReference type="Proteomes" id="UP000185663">
    <property type="component" value="Chromosome I"/>
</dbReference>
<keyword evidence="1" id="KW-0472">Membrane</keyword>
<feature type="transmembrane region" description="Helical" evidence="1">
    <location>
        <begin position="12"/>
        <end position="35"/>
    </location>
</feature>
<keyword evidence="1" id="KW-0812">Transmembrane</keyword>
<name>A0A1H1MFW8_9CELL</name>
<dbReference type="RefSeq" id="WP_172828970.1">
    <property type="nucleotide sequence ID" value="NZ_LT629776.1"/>
</dbReference>
<dbReference type="STRING" id="545619.SAMN04489860_0226"/>
<evidence type="ECO:0000256" key="1">
    <source>
        <dbReference type="SAM" id="Phobius"/>
    </source>
</evidence>
<protein>
    <submittedName>
        <fullName evidence="2">Uncharacterized protein</fullName>
    </submittedName>
</protein>
<reference evidence="2 3" key="1">
    <citation type="submission" date="2016-10" db="EMBL/GenBank/DDBJ databases">
        <authorList>
            <person name="de Groot N.N."/>
        </authorList>
    </citation>
    <scope>NUCLEOTIDE SEQUENCE [LARGE SCALE GENOMIC DNA]</scope>
    <source>
        <strain evidence="2 3">DSM 22126</strain>
    </source>
</reference>
<keyword evidence="3" id="KW-1185">Reference proteome</keyword>
<dbReference type="EMBL" id="LT629776">
    <property type="protein sequence ID" value="SDR85567.1"/>
    <property type="molecule type" value="Genomic_DNA"/>
</dbReference>
<proteinExistence type="predicted"/>
<gene>
    <name evidence="2" type="ORF">SAMN04489860_0226</name>
</gene>
<evidence type="ECO:0000313" key="3">
    <source>
        <dbReference type="Proteomes" id="UP000185663"/>
    </source>
</evidence>
<sequence>MHGEIAEERHAGPMGVVLVSVVTVMGLCAVVAGLWPVEQSAEVGDPVSVSFVHDDAARP</sequence>
<dbReference type="AlphaFoldDB" id="A0A1H1MFW8"/>
<accession>A0A1H1MFW8</accession>
<organism evidence="2 3">
    <name type="scientific">Paraoerskovia marina</name>
    <dbReference type="NCBI Taxonomy" id="545619"/>
    <lineage>
        <taxon>Bacteria</taxon>
        <taxon>Bacillati</taxon>
        <taxon>Actinomycetota</taxon>
        <taxon>Actinomycetes</taxon>
        <taxon>Micrococcales</taxon>
        <taxon>Cellulomonadaceae</taxon>
        <taxon>Paraoerskovia</taxon>
    </lineage>
</organism>